<reference evidence="3 4" key="1">
    <citation type="submission" date="2024-11" db="EMBL/GenBank/DDBJ databases">
        <authorList>
            <person name="Heng Y.C."/>
            <person name="Lim A.C.H."/>
            <person name="Lee J.K.Y."/>
            <person name="Kittelmann S."/>
        </authorList>
    </citation>
    <scope>NUCLEOTIDE SEQUENCE [LARGE SCALE GENOMIC DNA]</scope>
    <source>
        <strain evidence="3 4">WILCCON 0202</strain>
    </source>
</reference>
<feature type="transmembrane region" description="Helical" evidence="1">
    <location>
        <begin position="157"/>
        <end position="175"/>
    </location>
</feature>
<keyword evidence="1" id="KW-1133">Transmembrane helix</keyword>
<feature type="transmembrane region" description="Helical" evidence="1">
    <location>
        <begin position="102"/>
        <end position="125"/>
    </location>
</feature>
<dbReference type="EC" id="3.4.-.-" evidence="3"/>
<feature type="transmembrane region" description="Helical" evidence="1">
    <location>
        <begin position="74"/>
        <end position="90"/>
    </location>
</feature>
<keyword evidence="4" id="KW-1185">Reference proteome</keyword>
<name>A0ABW8TV71_9CLOT</name>
<feature type="transmembrane region" description="Helical" evidence="1">
    <location>
        <begin position="131"/>
        <end position="150"/>
    </location>
</feature>
<keyword evidence="1" id="KW-0472">Membrane</keyword>
<protein>
    <submittedName>
        <fullName evidence="3">CPBP family intramembrane glutamic endopeptidase</fullName>
        <ecNumber evidence="3">3.4.-.-</ecNumber>
    </submittedName>
</protein>
<keyword evidence="3" id="KW-0378">Hydrolase</keyword>
<feature type="transmembrane region" description="Helical" evidence="1">
    <location>
        <begin position="36"/>
        <end position="54"/>
    </location>
</feature>
<dbReference type="EMBL" id="JBJHZY010000003">
    <property type="protein sequence ID" value="MFL0269346.1"/>
    <property type="molecule type" value="Genomic_DNA"/>
</dbReference>
<dbReference type="Proteomes" id="UP001623661">
    <property type="component" value="Unassembled WGS sequence"/>
</dbReference>
<feature type="transmembrane region" description="Helical" evidence="1">
    <location>
        <begin position="6"/>
        <end position="24"/>
    </location>
</feature>
<proteinExistence type="predicted"/>
<sequence>MITITSIIGCCILSFLYIIFYMILMRLKESTFIKRHYNYIWAVLILIIALIYPNSLLRNGSIEFLYSGKTVGEILKIAVFACIIGCFSGYKTINRKHDFDFCIIFPIFEEILFRGVILLILINIAGLSNKYAVVLSAIFFGIMHFQYFGLKKDVIRYVAFAFIGGYFFASIGLMTKSILPPIFLHMVFNTSAIVYSKYSNKKVISNK</sequence>
<evidence type="ECO:0000313" key="4">
    <source>
        <dbReference type="Proteomes" id="UP001623661"/>
    </source>
</evidence>
<evidence type="ECO:0000256" key="1">
    <source>
        <dbReference type="SAM" id="Phobius"/>
    </source>
</evidence>
<feature type="domain" description="CAAX prenyl protease 2/Lysostaphin resistance protein A-like" evidence="2">
    <location>
        <begin position="101"/>
        <end position="190"/>
    </location>
</feature>
<dbReference type="InterPro" id="IPR003675">
    <property type="entry name" value="Rce1/LyrA-like_dom"/>
</dbReference>
<evidence type="ECO:0000259" key="2">
    <source>
        <dbReference type="Pfam" id="PF02517"/>
    </source>
</evidence>
<comment type="caution">
    <text evidence="3">The sequence shown here is derived from an EMBL/GenBank/DDBJ whole genome shotgun (WGS) entry which is preliminary data.</text>
</comment>
<dbReference type="RefSeq" id="WP_406765971.1">
    <property type="nucleotide sequence ID" value="NZ_JBJHZY010000003.1"/>
</dbReference>
<accession>A0ABW8TV71</accession>
<gene>
    <name evidence="3" type="ORF">ACJDUH_14755</name>
</gene>
<dbReference type="GO" id="GO:0016787">
    <property type="term" value="F:hydrolase activity"/>
    <property type="evidence" value="ECO:0007669"/>
    <property type="project" value="UniProtKB-KW"/>
</dbReference>
<evidence type="ECO:0000313" key="3">
    <source>
        <dbReference type="EMBL" id="MFL0269346.1"/>
    </source>
</evidence>
<dbReference type="Pfam" id="PF02517">
    <property type="entry name" value="Rce1-like"/>
    <property type="match status" value="1"/>
</dbReference>
<organism evidence="3 4">
    <name type="scientific">Candidatus Clostridium radicumherbarum</name>
    <dbReference type="NCBI Taxonomy" id="3381662"/>
    <lineage>
        <taxon>Bacteria</taxon>
        <taxon>Bacillati</taxon>
        <taxon>Bacillota</taxon>
        <taxon>Clostridia</taxon>
        <taxon>Eubacteriales</taxon>
        <taxon>Clostridiaceae</taxon>
        <taxon>Clostridium</taxon>
    </lineage>
</organism>
<keyword evidence="1" id="KW-0812">Transmembrane</keyword>